<dbReference type="SUPFAM" id="SSF46548">
    <property type="entry name" value="alpha-helical ferredoxin"/>
    <property type="match status" value="1"/>
</dbReference>
<dbReference type="GO" id="GO:0046872">
    <property type="term" value="F:metal ion binding"/>
    <property type="evidence" value="ECO:0007669"/>
    <property type="project" value="UniProtKB-KW"/>
</dbReference>
<keyword evidence="1" id="KW-0479">Metal-binding</keyword>
<organism evidence="5 6">
    <name type="scientific">Aerophobetes bacterium</name>
    <dbReference type="NCBI Taxonomy" id="2030807"/>
    <lineage>
        <taxon>Bacteria</taxon>
        <taxon>Candidatus Aerophobota</taxon>
    </lineage>
</organism>
<dbReference type="GO" id="GO:0051536">
    <property type="term" value="F:iron-sulfur cluster binding"/>
    <property type="evidence" value="ECO:0007669"/>
    <property type="project" value="UniProtKB-KW"/>
</dbReference>
<accession>A0A523YM92</accession>
<dbReference type="InterPro" id="IPR017896">
    <property type="entry name" value="4Fe4S_Fe-S-bd"/>
</dbReference>
<dbReference type="InterPro" id="IPR036812">
    <property type="entry name" value="NAD(P)_OxRdtase_dom_sf"/>
</dbReference>
<evidence type="ECO:0000256" key="1">
    <source>
        <dbReference type="ARBA" id="ARBA00022723"/>
    </source>
</evidence>
<dbReference type="PANTHER" id="PTHR43312:SF1">
    <property type="entry name" value="NADP-DEPENDENT OXIDOREDUCTASE DOMAIN-CONTAINING PROTEIN"/>
    <property type="match status" value="1"/>
</dbReference>
<dbReference type="Pfam" id="PF13534">
    <property type="entry name" value="Fer4_17"/>
    <property type="match status" value="1"/>
</dbReference>
<dbReference type="Pfam" id="PF00248">
    <property type="entry name" value="Aldo_ket_red"/>
    <property type="match status" value="1"/>
</dbReference>
<dbReference type="EMBL" id="SOIJ01000186">
    <property type="protein sequence ID" value="TET92697.1"/>
    <property type="molecule type" value="Genomic_DNA"/>
</dbReference>
<evidence type="ECO:0000256" key="3">
    <source>
        <dbReference type="ARBA" id="ARBA00023014"/>
    </source>
</evidence>
<dbReference type="Gene3D" id="3.20.20.100">
    <property type="entry name" value="NADP-dependent oxidoreductase domain"/>
    <property type="match status" value="1"/>
</dbReference>
<dbReference type="Proteomes" id="UP000316925">
    <property type="component" value="Unassembled WGS sequence"/>
</dbReference>
<proteinExistence type="predicted"/>
<dbReference type="InterPro" id="IPR053135">
    <property type="entry name" value="AKR2_Oxidoreductase"/>
</dbReference>
<comment type="caution">
    <text evidence="5">The sequence shown here is derived from an EMBL/GenBank/DDBJ whole genome shotgun (WGS) entry which is preliminary data.</text>
</comment>
<dbReference type="PANTHER" id="PTHR43312">
    <property type="entry name" value="D-THREO-ALDOSE 1-DEHYDROGENASE"/>
    <property type="match status" value="1"/>
</dbReference>
<evidence type="ECO:0000256" key="2">
    <source>
        <dbReference type="ARBA" id="ARBA00023004"/>
    </source>
</evidence>
<dbReference type="InterPro" id="IPR017900">
    <property type="entry name" value="4Fe4S_Fe_S_CS"/>
</dbReference>
<feature type="domain" description="4Fe-4S ferredoxin-type" evidence="4">
    <location>
        <begin position="299"/>
        <end position="330"/>
    </location>
</feature>
<dbReference type="PROSITE" id="PS51379">
    <property type="entry name" value="4FE4S_FER_2"/>
    <property type="match status" value="1"/>
</dbReference>
<gene>
    <name evidence="5" type="ORF">E3J33_03315</name>
</gene>
<evidence type="ECO:0000313" key="5">
    <source>
        <dbReference type="EMBL" id="TET92697.1"/>
    </source>
</evidence>
<evidence type="ECO:0000313" key="6">
    <source>
        <dbReference type="Proteomes" id="UP000316925"/>
    </source>
</evidence>
<keyword evidence="2" id="KW-0408">Iron</keyword>
<evidence type="ECO:0000259" key="4">
    <source>
        <dbReference type="PROSITE" id="PS51379"/>
    </source>
</evidence>
<protein>
    <submittedName>
        <fullName evidence="5">4Fe-4S dicluster domain-containing protein</fullName>
    </submittedName>
</protein>
<dbReference type="InterPro" id="IPR023210">
    <property type="entry name" value="NADP_OxRdtase_dom"/>
</dbReference>
<keyword evidence="3" id="KW-0411">Iron-sulfur</keyword>
<dbReference type="CDD" id="cd19100">
    <property type="entry name" value="AKR_unchar"/>
    <property type="match status" value="1"/>
</dbReference>
<dbReference type="AlphaFoldDB" id="A0A523YM92"/>
<reference evidence="5 6" key="1">
    <citation type="submission" date="2019-03" db="EMBL/GenBank/DDBJ databases">
        <title>Metabolic potential of uncultured bacteria and archaea associated with petroleum seepage in deep-sea sediments.</title>
        <authorList>
            <person name="Dong X."/>
            <person name="Hubert C."/>
        </authorList>
    </citation>
    <scope>NUCLEOTIDE SEQUENCE [LARGE SCALE GENOMIC DNA]</scope>
    <source>
        <strain evidence="5">E29_bin28</strain>
    </source>
</reference>
<sequence length="337" mass="37541">MELRRLGKTALEVSVIGFGGIPIQKLGRKEARRLVGLALDYKINFFDTAQGYGDSEVKIGEGIEGRREECLLATKSPCRSFQQALEDVDAALRRLQVKVIDLYQVHFVNDSETLDQVLGPNGSLQGLKKAKEEGKINHIGITGHNPDVLLRAIENEDFETVQVPFNIIEDGPDERALLRAAKEQEVGVICMKPLAGGVITEPELSLRWILAQSVSTAIPGMIQPGEVKSNALVGRASLPLSEKELEKLKKVCHPLEENFCRRCMYCMPCPEGIPIYLIQELGDKVKVPQVRELSRDIYARQKVNVEACTECGECEEKCPYHLPIRKMLKEKHGLLTA</sequence>
<name>A0A523YM92_UNCAE</name>
<dbReference type="SUPFAM" id="SSF51430">
    <property type="entry name" value="NAD(P)-linked oxidoreductase"/>
    <property type="match status" value="1"/>
</dbReference>
<dbReference type="PROSITE" id="PS00198">
    <property type="entry name" value="4FE4S_FER_1"/>
    <property type="match status" value="1"/>
</dbReference>